<accession>A0A0F3L021</accession>
<dbReference type="RefSeq" id="WP_045828128.1">
    <property type="nucleotide sequence ID" value="NZ_JZRB01000004.1"/>
</dbReference>
<evidence type="ECO:0000259" key="7">
    <source>
        <dbReference type="Pfam" id="PF08281"/>
    </source>
</evidence>
<feature type="region of interest" description="Disordered" evidence="5">
    <location>
        <begin position="94"/>
        <end position="117"/>
    </location>
</feature>
<evidence type="ECO:0000313" key="9">
    <source>
        <dbReference type="Proteomes" id="UP000033651"/>
    </source>
</evidence>
<dbReference type="GO" id="GO:0003677">
    <property type="term" value="F:DNA binding"/>
    <property type="evidence" value="ECO:0007669"/>
    <property type="project" value="InterPro"/>
</dbReference>
<evidence type="ECO:0000256" key="2">
    <source>
        <dbReference type="ARBA" id="ARBA00023015"/>
    </source>
</evidence>
<evidence type="ECO:0000256" key="4">
    <source>
        <dbReference type="ARBA" id="ARBA00023163"/>
    </source>
</evidence>
<proteinExistence type="inferred from homology"/>
<sequence length="193" mass="21717">MPQPDTDANDRLLLQRMSAGDRAALSVMYRAYHGRLARFLSRLTRRADIIEEVINDCFWIVWQKAATFQGESRVSTWIMGIAYRCGLKSLRQHGSEPVDEDSVPEDRLPSHDPGDDRELRDWLGRGMDRLSADQRLVVELVYGIGHSLDDVAAIMQCPVGTVKARLFHARVKLRNVLPGLAGEDAPAPKEKLP</sequence>
<dbReference type="InterPro" id="IPR013249">
    <property type="entry name" value="RNA_pol_sigma70_r4_t2"/>
</dbReference>
<feature type="domain" description="RNA polymerase sigma-70 region 2" evidence="6">
    <location>
        <begin position="28"/>
        <end position="94"/>
    </location>
</feature>
<evidence type="ECO:0000313" key="8">
    <source>
        <dbReference type="EMBL" id="KJV36823.1"/>
    </source>
</evidence>
<evidence type="ECO:0000256" key="5">
    <source>
        <dbReference type="SAM" id="MobiDB-lite"/>
    </source>
</evidence>
<comment type="similarity">
    <text evidence="1">Belongs to the sigma-70 factor family. ECF subfamily.</text>
</comment>
<evidence type="ECO:0000259" key="6">
    <source>
        <dbReference type="Pfam" id="PF04542"/>
    </source>
</evidence>
<dbReference type="PATRIC" id="fig|345309.4.peg.3031"/>
<reference evidence="8 9" key="1">
    <citation type="submission" date="2015-03" db="EMBL/GenBank/DDBJ databases">
        <title>Draft genome sequence of Luteibacter yeojuensis strain SU11.</title>
        <authorList>
            <person name="Sulaiman J."/>
            <person name="Priya K."/>
            <person name="Chan K.-G."/>
        </authorList>
    </citation>
    <scope>NUCLEOTIDE SEQUENCE [LARGE SCALE GENOMIC DNA]</scope>
    <source>
        <strain evidence="8 9">SU11</strain>
    </source>
</reference>
<protein>
    <submittedName>
        <fullName evidence="8">RNA polymerase sigma70</fullName>
    </submittedName>
</protein>
<dbReference type="InterPro" id="IPR013324">
    <property type="entry name" value="RNA_pol_sigma_r3/r4-like"/>
</dbReference>
<gene>
    <name evidence="8" type="ORF">VI08_03470</name>
</gene>
<dbReference type="InterPro" id="IPR014284">
    <property type="entry name" value="RNA_pol_sigma-70_dom"/>
</dbReference>
<keyword evidence="9" id="KW-1185">Reference proteome</keyword>
<keyword evidence="2" id="KW-0805">Transcription regulation</keyword>
<dbReference type="SUPFAM" id="SSF88946">
    <property type="entry name" value="Sigma2 domain of RNA polymerase sigma factors"/>
    <property type="match status" value="1"/>
</dbReference>
<comment type="caution">
    <text evidence="8">The sequence shown here is derived from an EMBL/GenBank/DDBJ whole genome shotgun (WGS) entry which is preliminary data.</text>
</comment>
<dbReference type="Pfam" id="PF08281">
    <property type="entry name" value="Sigma70_r4_2"/>
    <property type="match status" value="1"/>
</dbReference>
<dbReference type="NCBIfam" id="TIGR02937">
    <property type="entry name" value="sigma70-ECF"/>
    <property type="match status" value="1"/>
</dbReference>
<keyword evidence="4" id="KW-0804">Transcription</keyword>
<evidence type="ECO:0000256" key="3">
    <source>
        <dbReference type="ARBA" id="ARBA00023082"/>
    </source>
</evidence>
<dbReference type="PANTHER" id="PTHR43133:SF32">
    <property type="entry name" value="BLR3042 PROTEIN"/>
    <property type="match status" value="1"/>
</dbReference>
<dbReference type="PANTHER" id="PTHR43133">
    <property type="entry name" value="RNA POLYMERASE ECF-TYPE SIGMA FACTO"/>
    <property type="match status" value="1"/>
</dbReference>
<dbReference type="InterPro" id="IPR007627">
    <property type="entry name" value="RNA_pol_sigma70_r2"/>
</dbReference>
<dbReference type="InterPro" id="IPR013325">
    <property type="entry name" value="RNA_pol_sigma_r2"/>
</dbReference>
<dbReference type="AlphaFoldDB" id="A0A0F3L021"/>
<organism evidence="8 9">
    <name type="scientific">Luteibacter yeojuensis</name>
    <dbReference type="NCBI Taxonomy" id="345309"/>
    <lineage>
        <taxon>Bacteria</taxon>
        <taxon>Pseudomonadati</taxon>
        <taxon>Pseudomonadota</taxon>
        <taxon>Gammaproteobacteria</taxon>
        <taxon>Lysobacterales</taxon>
        <taxon>Rhodanobacteraceae</taxon>
        <taxon>Luteibacter</taxon>
    </lineage>
</organism>
<dbReference type="GO" id="GO:0016987">
    <property type="term" value="F:sigma factor activity"/>
    <property type="evidence" value="ECO:0007669"/>
    <property type="project" value="UniProtKB-KW"/>
</dbReference>
<dbReference type="Pfam" id="PF04542">
    <property type="entry name" value="Sigma70_r2"/>
    <property type="match status" value="1"/>
</dbReference>
<dbReference type="InterPro" id="IPR036388">
    <property type="entry name" value="WH-like_DNA-bd_sf"/>
</dbReference>
<name>A0A0F3L021_9GAMM</name>
<dbReference type="CDD" id="cd06171">
    <property type="entry name" value="Sigma70_r4"/>
    <property type="match status" value="1"/>
</dbReference>
<feature type="compositionally biased region" description="Basic and acidic residues" evidence="5">
    <location>
        <begin position="104"/>
        <end position="117"/>
    </location>
</feature>
<dbReference type="Proteomes" id="UP000033651">
    <property type="component" value="Unassembled WGS sequence"/>
</dbReference>
<feature type="domain" description="RNA polymerase sigma factor 70 region 4 type 2" evidence="7">
    <location>
        <begin position="122"/>
        <end position="173"/>
    </location>
</feature>
<evidence type="ECO:0000256" key="1">
    <source>
        <dbReference type="ARBA" id="ARBA00010641"/>
    </source>
</evidence>
<dbReference type="EMBL" id="JZRB01000004">
    <property type="protein sequence ID" value="KJV36823.1"/>
    <property type="molecule type" value="Genomic_DNA"/>
</dbReference>
<dbReference type="SUPFAM" id="SSF88659">
    <property type="entry name" value="Sigma3 and sigma4 domains of RNA polymerase sigma factors"/>
    <property type="match status" value="1"/>
</dbReference>
<dbReference type="InterPro" id="IPR039425">
    <property type="entry name" value="RNA_pol_sigma-70-like"/>
</dbReference>
<dbReference type="Gene3D" id="1.10.1740.10">
    <property type="match status" value="1"/>
</dbReference>
<dbReference type="Gene3D" id="1.10.10.10">
    <property type="entry name" value="Winged helix-like DNA-binding domain superfamily/Winged helix DNA-binding domain"/>
    <property type="match status" value="1"/>
</dbReference>
<keyword evidence="3" id="KW-0731">Sigma factor</keyword>
<dbReference type="GO" id="GO:0006352">
    <property type="term" value="P:DNA-templated transcription initiation"/>
    <property type="evidence" value="ECO:0007669"/>
    <property type="project" value="InterPro"/>
</dbReference>
<dbReference type="OrthoDB" id="9780326at2"/>